<sequence>MEETGFCVNKSDIVLATSPVSYEPGMTDSCCYVAQVIIDVDKCPQQEQQLQEDELGLITICLSLDNLQEELEAFVRSHDSPIVVDSRVHAYASGLAIQKLLKRTDV</sequence>
<name>A0A8H7BNU3_9FUNG</name>
<evidence type="ECO:0000313" key="1">
    <source>
        <dbReference type="EMBL" id="KAF7723147.1"/>
    </source>
</evidence>
<dbReference type="AlphaFoldDB" id="A0A8H7BNU3"/>
<keyword evidence="2" id="KW-1185">Reference proteome</keyword>
<comment type="caution">
    <text evidence="1">The sequence shown here is derived from an EMBL/GenBank/DDBJ whole genome shotgun (WGS) entry which is preliminary data.</text>
</comment>
<accession>A0A8H7BNU3</accession>
<reference evidence="1" key="1">
    <citation type="submission" date="2020-01" db="EMBL/GenBank/DDBJ databases">
        <title>Genome Sequencing of Three Apophysomyces-Like Fungal Strains Confirms a Novel Fungal Genus in the Mucoromycota with divergent Burkholderia-like Endosymbiotic Bacteria.</title>
        <authorList>
            <person name="Stajich J.E."/>
            <person name="Macias A.M."/>
            <person name="Carter-House D."/>
            <person name="Lovett B."/>
            <person name="Kasson L.R."/>
            <person name="Berry K."/>
            <person name="Grigoriev I."/>
            <person name="Chang Y."/>
            <person name="Spatafora J."/>
            <person name="Kasson M.T."/>
        </authorList>
    </citation>
    <scope>NUCLEOTIDE SEQUENCE</scope>
    <source>
        <strain evidence="1">NRRL A-21654</strain>
    </source>
</reference>
<evidence type="ECO:0000313" key="2">
    <source>
        <dbReference type="Proteomes" id="UP000605846"/>
    </source>
</evidence>
<organism evidence="1 2">
    <name type="scientific">Apophysomyces ossiformis</name>
    <dbReference type="NCBI Taxonomy" id="679940"/>
    <lineage>
        <taxon>Eukaryota</taxon>
        <taxon>Fungi</taxon>
        <taxon>Fungi incertae sedis</taxon>
        <taxon>Mucoromycota</taxon>
        <taxon>Mucoromycotina</taxon>
        <taxon>Mucoromycetes</taxon>
        <taxon>Mucorales</taxon>
        <taxon>Mucorineae</taxon>
        <taxon>Mucoraceae</taxon>
        <taxon>Apophysomyces</taxon>
    </lineage>
</organism>
<dbReference type="EMBL" id="JABAYA010000162">
    <property type="protein sequence ID" value="KAF7723147.1"/>
    <property type="molecule type" value="Genomic_DNA"/>
</dbReference>
<gene>
    <name evidence="1" type="ORF">EC973_002329</name>
</gene>
<dbReference type="OrthoDB" id="10249920at2759"/>
<proteinExistence type="predicted"/>
<dbReference type="Proteomes" id="UP000605846">
    <property type="component" value="Unassembled WGS sequence"/>
</dbReference>
<dbReference type="Gene3D" id="3.90.79.10">
    <property type="entry name" value="Nucleoside Triphosphate Pyrophosphohydrolase"/>
    <property type="match status" value="1"/>
</dbReference>
<protein>
    <submittedName>
        <fullName evidence="1">Uncharacterized protein</fullName>
    </submittedName>
</protein>